<keyword evidence="2" id="KW-1133">Transmembrane helix</keyword>
<reference evidence="4 5" key="1">
    <citation type="submission" date="2019-03" db="EMBL/GenBank/DDBJ databases">
        <title>Bacillus niacini sp. nov. a Nicotinate-Metabolizing Mesophile Isolated from Soil.</title>
        <authorList>
            <person name="Zhang G."/>
        </authorList>
    </citation>
    <scope>NUCLEOTIDE SEQUENCE [LARGE SCALE GENOMIC DNA]</scope>
    <source>
        <strain evidence="4 5">WN066</strain>
    </source>
</reference>
<evidence type="ECO:0000313" key="5">
    <source>
        <dbReference type="Proteomes" id="UP000295132"/>
    </source>
</evidence>
<evidence type="ECO:0000259" key="3">
    <source>
        <dbReference type="PROSITE" id="PS51724"/>
    </source>
</evidence>
<sequence length="358" mass="39265">MDKPDKNGRTITIKLNGEPHTFQEEIKEEEKIETRQLQPEVIDVESNQKEKDVFLETAAAQESMDESFDWIIPETEEHEIQEYKIVHHQKNKNSTLPKIASFTTNTKNKDGKGFQSIIISAVFAIILGTGFGFLMLKLVLTEHSNKPATEQVLTEEQGGQKAETPAATGATASVKPITTFVIQGGVFSSKEGAQATAVQLAEKEVPAQSVEIDGKQYLFLGVASTIDDAKKLGSKYKDAGITDVWAKSLSVDQKDINGVNAADKTFLDTVGAVYQDLTEVTAVALLSESIPEESFKTVSALIAKTDSTALKNTKVKSLQNFLAIAAEKVANYQKNKDQNNLVEAQQNLLNFLSLYYSL</sequence>
<gene>
    <name evidence="4" type="ORF">E2K98_11740</name>
</gene>
<dbReference type="GO" id="GO:0042834">
    <property type="term" value="F:peptidoglycan binding"/>
    <property type="evidence" value="ECO:0007669"/>
    <property type="project" value="InterPro"/>
</dbReference>
<name>A0A4R5VSX3_9BACI</name>
<dbReference type="InterPro" id="IPR007730">
    <property type="entry name" value="SPOR-like_dom"/>
</dbReference>
<dbReference type="Proteomes" id="UP000295132">
    <property type="component" value="Unassembled WGS sequence"/>
</dbReference>
<accession>A0A4R5VSX3</accession>
<keyword evidence="2" id="KW-0812">Transmembrane</keyword>
<dbReference type="AlphaFoldDB" id="A0A4R5VSX3"/>
<proteinExistence type="predicted"/>
<protein>
    <recommendedName>
        <fullName evidence="3">SPOR domain-containing protein</fullName>
    </recommendedName>
</protein>
<feature type="domain" description="SPOR" evidence="3">
    <location>
        <begin position="174"/>
        <end position="248"/>
    </location>
</feature>
<feature type="region of interest" description="Disordered" evidence="1">
    <location>
        <begin position="149"/>
        <end position="168"/>
    </location>
</feature>
<evidence type="ECO:0000256" key="2">
    <source>
        <dbReference type="SAM" id="Phobius"/>
    </source>
</evidence>
<evidence type="ECO:0000256" key="1">
    <source>
        <dbReference type="SAM" id="MobiDB-lite"/>
    </source>
</evidence>
<dbReference type="InterPro" id="IPR036680">
    <property type="entry name" value="SPOR-like_sf"/>
</dbReference>
<dbReference type="Gene3D" id="3.30.70.1070">
    <property type="entry name" value="Sporulation related repeat"/>
    <property type="match status" value="1"/>
</dbReference>
<feature type="transmembrane region" description="Helical" evidence="2">
    <location>
        <begin position="117"/>
        <end position="140"/>
    </location>
</feature>
<organism evidence="4 5">
    <name type="scientific">Bacillus salipaludis</name>
    <dbReference type="NCBI Taxonomy" id="2547811"/>
    <lineage>
        <taxon>Bacteria</taxon>
        <taxon>Bacillati</taxon>
        <taxon>Bacillota</taxon>
        <taxon>Bacilli</taxon>
        <taxon>Bacillales</taxon>
        <taxon>Bacillaceae</taxon>
        <taxon>Bacillus</taxon>
    </lineage>
</organism>
<dbReference type="SUPFAM" id="SSF110997">
    <property type="entry name" value="Sporulation related repeat"/>
    <property type="match status" value="1"/>
</dbReference>
<evidence type="ECO:0000313" key="4">
    <source>
        <dbReference type="EMBL" id="TDK61560.1"/>
    </source>
</evidence>
<dbReference type="PROSITE" id="PS51724">
    <property type="entry name" value="SPOR"/>
    <property type="match status" value="1"/>
</dbReference>
<dbReference type="RefSeq" id="WP_133334417.1">
    <property type="nucleotide sequence ID" value="NZ_SMYO01000005.1"/>
</dbReference>
<keyword evidence="2" id="KW-0472">Membrane</keyword>
<dbReference type="EMBL" id="SMYO01000005">
    <property type="protein sequence ID" value="TDK61560.1"/>
    <property type="molecule type" value="Genomic_DNA"/>
</dbReference>
<comment type="caution">
    <text evidence="4">The sequence shown here is derived from an EMBL/GenBank/DDBJ whole genome shotgun (WGS) entry which is preliminary data.</text>
</comment>